<dbReference type="AlphaFoldDB" id="A0A420WIR9"/>
<dbReference type="OrthoDB" id="9815782at2"/>
<protein>
    <recommendedName>
        <fullName evidence="4 8">Signal peptidase I</fullName>
        <ecNumber evidence="3 8">3.4.21.89</ecNumber>
    </recommendedName>
</protein>
<feature type="active site" evidence="7">
    <location>
        <position position="61"/>
    </location>
</feature>
<dbReference type="PANTHER" id="PTHR43390">
    <property type="entry name" value="SIGNAL PEPTIDASE I"/>
    <property type="match status" value="1"/>
</dbReference>
<dbReference type="InterPro" id="IPR036286">
    <property type="entry name" value="LexA/Signal_pep-like_sf"/>
</dbReference>
<dbReference type="CDD" id="cd06530">
    <property type="entry name" value="S26_SPase_I"/>
    <property type="match status" value="1"/>
</dbReference>
<evidence type="ECO:0000256" key="5">
    <source>
        <dbReference type="ARBA" id="ARBA00022670"/>
    </source>
</evidence>
<proteinExistence type="inferred from homology"/>
<evidence type="ECO:0000256" key="1">
    <source>
        <dbReference type="ARBA" id="ARBA00000677"/>
    </source>
</evidence>
<evidence type="ECO:0000259" key="10">
    <source>
        <dbReference type="Pfam" id="PF10502"/>
    </source>
</evidence>
<sequence>MSQKPKKLSSRSGELSKKDGEVSQTLKQKFFSEVRFFLGLFSFLLAMMTLVWGHFKIPSESMLPTLEVGDHLYVSKFAYGYSRHSLPFMLHKLPLPDGQIFSRSPKRGDVVVFRNPKNGIIMIKRVVGLPGDQVQVIGGKLHLNGAVIQRTPVTNYIYREHRGRAVGVDVYSETLPGEEKNHLIYEQNDQKYLDNTELFDIPEGHFFFMGDNRDNSTDSRAVEGPGMVPQDHLIGRADLLMFSFKRCKEEADMRCPETPRFAKGL</sequence>
<dbReference type="PROSITE" id="PS00761">
    <property type="entry name" value="SPASE_I_3"/>
    <property type="match status" value="1"/>
</dbReference>
<dbReference type="NCBIfam" id="TIGR02227">
    <property type="entry name" value="sigpep_I_bact"/>
    <property type="match status" value="1"/>
</dbReference>
<evidence type="ECO:0000313" key="12">
    <source>
        <dbReference type="Proteomes" id="UP000282211"/>
    </source>
</evidence>
<keyword evidence="8" id="KW-1133">Transmembrane helix</keyword>
<dbReference type="InterPro" id="IPR019533">
    <property type="entry name" value="Peptidase_S26"/>
</dbReference>
<dbReference type="PROSITE" id="PS00760">
    <property type="entry name" value="SPASE_I_2"/>
    <property type="match status" value="1"/>
</dbReference>
<dbReference type="InParanoid" id="A0A420WIR9"/>
<dbReference type="InterPro" id="IPR019756">
    <property type="entry name" value="Pept_S26A_signal_pept_1_Ser-AS"/>
</dbReference>
<dbReference type="Gene3D" id="2.10.109.10">
    <property type="entry name" value="Umud Fragment, subunit A"/>
    <property type="match status" value="1"/>
</dbReference>
<evidence type="ECO:0000256" key="8">
    <source>
        <dbReference type="RuleBase" id="RU003993"/>
    </source>
</evidence>
<evidence type="ECO:0000313" key="11">
    <source>
        <dbReference type="EMBL" id="RKQ70846.1"/>
    </source>
</evidence>
<comment type="subcellular location">
    <subcellularLocation>
        <location evidence="9">Membrane</location>
        <topology evidence="9">Single-pass type II membrane protein</topology>
    </subcellularLocation>
</comment>
<comment type="caution">
    <text evidence="11">The sequence shown here is derived from an EMBL/GenBank/DDBJ whole genome shotgun (WGS) entry which is preliminary data.</text>
</comment>
<comment type="similarity">
    <text evidence="2 9">Belongs to the peptidase S26 family.</text>
</comment>
<keyword evidence="12" id="KW-1185">Reference proteome</keyword>
<dbReference type="EMBL" id="RBII01000001">
    <property type="protein sequence ID" value="RKQ70846.1"/>
    <property type="molecule type" value="Genomic_DNA"/>
</dbReference>
<keyword evidence="5 8" id="KW-0645">Protease</keyword>
<keyword evidence="6 8" id="KW-0378">Hydrolase</keyword>
<dbReference type="GO" id="GO:0016020">
    <property type="term" value="C:membrane"/>
    <property type="evidence" value="ECO:0007669"/>
    <property type="project" value="UniProtKB-SubCell"/>
</dbReference>
<dbReference type="InterPro" id="IPR019758">
    <property type="entry name" value="Pept_S26A_signal_pept_1_CS"/>
</dbReference>
<dbReference type="SUPFAM" id="SSF51306">
    <property type="entry name" value="LexA/Signal peptidase"/>
    <property type="match status" value="1"/>
</dbReference>
<feature type="domain" description="Peptidase S26" evidence="10">
    <location>
        <begin position="35"/>
        <end position="241"/>
    </location>
</feature>
<dbReference type="Proteomes" id="UP000282211">
    <property type="component" value="Unassembled WGS sequence"/>
</dbReference>
<reference evidence="11 12" key="1">
    <citation type="submission" date="2018-10" db="EMBL/GenBank/DDBJ databases">
        <title>Genomic Encyclopedia of Type Strains, Phase IV (KMG-IV): sequencing the most valuable type-strain genomes for metagenomic binning, comparative biology and taxonomic classification.</title>
        <authorList>
            <person name="Goeker M."/>
        </authorList>
    </citation>
    <scope>NUCLEOTIDE SEQUENCE [LARGE SCALE GENOMIC DNA]</scope>
    <source>
        <strain evidence="11 12">DSM 22008</strain>
    </source>
</reference>
<dbReference type="GO" id="GO:0009003">
    <property type="term" value="F:signal peptidase activity"/>
    <property type="evidence" value="ECO:0007669"/>
    <property type="project" value="UniProtKB-EC"/>
</dbReference>
<feature type="active site" evidence="7">
    <location>
        <position position="124"/>
    </location>
</feature>
<gene>
    <name evidence="11" type="ORF">DES40_0148</name>
</gene>
<dbReference type="GO" id="GO:0004252">
    <property type="term" value="F:serine-type endopeptidase activity"/>
    <property type="evidence" value="ECO:0007669"/>
    <property type="project" value="InterPro"/>
</dbReference>
<evidence type="ECO:0000256" key="4">
    <source>
        <dbReference type="ARBA" id="ARBA00019232"/>
    </source>
</evidence>
<dbReference type="EC" id="3.4.21.89" evidence="3 8"/>
<keyword evidence="8" id="KW-0812">Transmembrane</keyword>
<evidence type="ECO:0000256" key="2">
    <source>
        <dbReference type="ARBA" id="ARBA00009370"/>
    </source>
</evidence>
<accession>A0A420WIR9</accession>
<dbReference type="PROSITE" id="PS00501">
    <property type="entry name" value="SPASE_I_1"/>
    <property type="match status" value="1"/>
</dbReference>
<evidence type="ECO:0000256" key="7">
    <source>
        <dbReference type="PIRSR" id="PIRSR600223-1"/>
    </source>
</evidence>
<dbReference type="PANTHER" id="PTHR43390:SF1">
    <property type="entry name" value="CHLOROPLAST PROCESSING PEPTIDASE"/>
    <property type="match status" value="1"/>
</dbReference>
<evidence type="ECO:0000256" key="6">
    <source>
        <dbReference type="ARBA" id="ARBA00022801"/>
    </source>
</evidence>
<dbReference type="GO" id="GO:0006465">
    <property type="term" value="P:signal peptide processing"/>
    <property type="evidence" value="ECO:0007669"/>
    <property type="project" value="InterPro"/>
</dbReference>
<comment type="catalytic activity">
    <reaction evidence="1 8">
        <text>Cleavage of hydrophobic, N-terminal signal or leader sequences from secreted and periplasmic proteins.</text>
        <dbReference type="EC" id="3.4.21.89"/>
    </reaction>
</comment>
<dbReference type="Pfam" id="PF10502">
    <property type="entry name" value="Peptidase_S26"/>
    <property type="match status" value="1"/>
</dbReference>
<dbReference type="PRINTS" id="PR00727">
    <property type="entry name" value="LEADERPTASE"/>
</dbReference>
<organism evidence="11 12">
    <name type="scientific">Litorimonas taeanensis</name>
    <dbReference type="NCBI Taxonomy" id="568099"/>
    <lineage>
        <taxon>Bacteria</taxon>
        <taxon>Pseudomonadati</taxon>
        <taxon>Pseudomonadota</taxon>
        <taxon>Alphaproteobacteria</taxon>
        <taxon>Maricaulales</taxon>
        <taxon>Robiginitomaculaceae</taxon>
    </lineage>
</organism>
<dbReference type="FunCoup" id="A0A420WIR9">
    <property type="interactions" value="322"/>
</dbReference>
<keyword evidence="8" id="KW-0472">Membrane</keyword>
<name>A0A420WIR9_9PROT</name>
<dbReference type="InterPro" id="IPR000223">
    <property type="entry name" value="Pept_S26A_signal_pept_1"/>
</dbReference>
<evidence type="ECO:0000256" key="3">
    <source>
        <dbReference type="ARBA" id="ARBA00013208"/>
    </source>
</evidence>
<evidence type="ECO:0000256" key="9">
    <source>
        <dbReference type="RuleBase" id="RU362042"/>
    </source>
</evidence>
<feature type="transmembrane region" description="Helical" evidence="8">
    <location>
        <begin position="36"/>
        <end position="55"/>
    </location>
</feature>
<dbReference type="InterPro" id="IPR019757">
    <property type="entry name" value="Pept_S26A_signal_pept_1_Lys-AS"/>
</dbReference>